<proteinExistence type="predicted"/>
<dbReference type="NCBIfam" id="TIGR02595">
    <property type="entry name" value="PEP_CTERM"/>
    <property type="match status" value="1"/>
</dbReference>
<dbReference type="Pfam" id="PF07589">
    <property type="entry name" value="PEP-CTERM"/>
    <property type="match status" value="1"/>
</dbReference>
<name>A0A518J1X4_9BACT</name>
<dbReference type="InterPro" id="IPR013424">
    <property type="entry name" value="Ice-binding_C"/>
</dbReference>
<organism evidence="2 3">
    <name type="scientific">Rosistilla oblonga</name>
    <dbReference type="NCBI Taxonomy" id="2527990"/>
    <lineage>
        <taxon>Bacteria</taxon>
        <taxon>Pseudomonadati</taxon>
        <taxon>Planctomycetota</taxon>
        <taxon>Planctomycetia</taxon>
        <taxon>Pirellulales</taxon>
        <taxon>Pirellulaceae</taxon>
        <taxon>Rosistilla</taxon>
    </lineage>
</organism>
<evidence type="ECO:0000313" key="2">
    <source>
        <dbReference type="EMBL" id="QDV59337.1"/>
    </source>
</evidence>
<dbReference type="Proteomes" id="UP000316770">
    <property type="component" value="Chromosome"/>
</dbReference>
<gene>
    <name evidence="2" type="ORF">Mal33_53650</name>
</gene>
<sequence length="303" mass="32222">MLSFTRKHDHISPIAPAFQKSTCLKTSLTICSRVHLRAWRLRQTQSGNIFRINRHNHLPTPPIRLSSALLFNYFTLKPKRGCMMLRTNLSLFLTCLCAISAQASISTDFDGVGTATSFTVFDSEIVTFSATFGAGPAGTDAPGDLGGTVENGQTFSDSFFDNASDSAFAISGSGATSTTSYISFNGGTAATVRLVGHNANAAQLDKFDNIMMSNTNLQIMAKDSNGNTLIVDFASAGFFDKTFAFAAGISSIELTNIDFGGAYATTLTSFSATATPEPSSMALLGLAGMGGTAVRRYRRKRAS</sequence>
<reference evidence="2 3" key="1">
    <citation type="submission" date="2019-02" db="EMBL/GenBank/DDBJ databases">
        <title>Deep-cultivation of Planctomycetes and their phenomic and genomic characterization uncovers novel biology.</title>
        <authorList>
            <person name="Wiegand S."/>
            <person name="Jogler M."/>
            <person name="Boedeker C."/>
            <person name="Pinto D."/>
            <person name="Vollmers J."/>
            <person name="Rivas-Marin E."/>
            <person name="Kohn T."/>
            <person name="Peeters S.H."/>
            <person name="Heuer A."/>
            <person name="Rast P."/>
            <person name="Oberbeckmann S."/>
            <person name="Bunk B."/>
            <person name="Jeske O."/>
            <person name="Meyerdierks A."/>
            <person name="Storesund J.E."/>
            <person name="Kallscheuer N."/>
            <person name="Luecker S."/>
            <person name="Lage O.M."/>
            <person name="Pohl T."/>
            <person name="Merkel B.J."/>
            <person name="Hornburger P."/>
            <person name="Mueller R.-W."/>
            <person name="Bruemmer F."/>
            <person name="Labrenz M."/>
            <person name="Spormann A.M."/>
            <person name="Op den Camp H."/>
            <person name="Overmann J."/>
            <person name="Amann R."/>
            <person name="Jetten M.S.M."/>
            <person name="Mascher T."/>
            <person name="Medema M.H."/>
            <person name="Devos D.P."/>
            <person name="Kaster A.-K."/>
            <person name="Ovreas L."/>
            <person name="Rohde M."/>
            <person name="Galperin M.Y."/>
            <person name="Jogler C."/>
        </authorList>
    </citation>
    <scope>NUCLEOTIDE SEQUENCE [LARGE SCALE GENOMIC DNA]</scope>
    <source>
        <strain evidence="2 3">Mal33</strain>
    </source>
</reference>
<evidence type="ECO:0000259" key="1">
    <source>
        <dbReference type="Pfam" id="PF07589"/>
    </source>
</evidence>
<dbReference type="EMBL" id="CP036318">
    <property type="protein sequence ID" value="QDV59337.1"/>
    <property type="molecule type" value="Genomic_DNA"/>
</dbReference>
<protein>
    <recommendedName>
        <fullName evidence="1">Ice-binding protein C-terminal domain-containing protein</fullName>
    </recommendedName>
</protein>
<dbReference type="AlphaFoldDB" id="A0A518J1X4"/>
<evidence type="ECO:0000313" key="3">
    <source>
        <dbReference type="Proteomes" id="UP000316770"/>
    </source>
</evidence>
<accession>A0A518J1X4</accession>
<keyword evidence="3" id="KW-1185">Reference proteome</keyword>
<feature type="domain" description="Ice-binding protein C-terminal" evidence="1">
    <location>
        <begin position="274"/>
        <end position="299"/>
    </location>
</feature>